<protein>
    <submittedName>
        <fullName evidence="1">Uncharacterized protein</fullName>
    </submittedName>
</protein>
<dbReference type="AlphaFoldDB" id="A0AAD1XSM2"/>
<reference evidence="1" key="1">
    <citation type="submission" date="2023-07" db="EMBL/GenBank/DDBJ databases">
        <authorList>
            <consortium name="AG Swart"/>
            <person name="Singh M."/>
            <person name="Singh A."/>
            <person name="Seah K."/>
            <person name="Emmerich C."/>
        </authorList>
    </citation>
    <scope>NUCLEOTIDE SEQUENCE</scope>
    <source>
        <strain evidence="1">DP1</strain>
    </source>
</reference>
<comment type="caution">
    <text evidence="1">The sequence shown here is derived from an EMBL/GenBank/DDBJ whole genome shotgun (WGS) entry which is preliminary data.</text>
</comment>
<dbReference type="EMBL" id="CAMPGE010020274">
    <property type="protein sequence ID" value="CAI2378538.1"/>
    <property type="molecule type" value="Genomic_DNA"/>
</dbReference>
<sequence length="56" mass="6550">MDQQITAQEGEPKKEWLARSELCRGWLRNRGFRCWWDWVSGWLVGCGGSLEEMYGG</sequence>
<name>A0AAD1XSM2_EUPCR</name>
<gene>
    <name evidence="1" type="ORF">ECRASSUSDP1_LOCUS19935</name>
</gene>
<accession>A0AAD1XSM2</accession>
<proteinExistence type="predicted"/>
<keyword evidence="2" id="KW-1185">Reference proteome</keyword>
<dbReference type="Proteomes" id="UP001295684">
    <property type="component" value="Unassembled WGS sequence"/>
</dbReference>
<evidence type="ECO:0000313" key="1">
    <source>
        <dbReference type="EMBL" id="CAI2378538.1"/>
    </source>
</evidence>
<organism evidence="1 2">
    <name type="scientific">Euplotes crassus</name>
    <dbReference type="NCBI Taxonomy" id="5936"/>
    <lineage>
        <taxon>Eukaryota</taxon>
        <taxon>Sar</taxon>
        <taxon>Alveolata</taxon>
        <taxon>Ciliophora</taxon>
        <taxon>Intramacronucleata</taxon>
        <taxon>Spirotrichea</taxon>
        <taxon>Hypotrichia</taxon>
        <taxon>Euplotida</taxon>
        <taxon>Euplotidae</taxon>
        <taxon>Moneuplotes</taxon>
    </lineage>
</organism>
<evidence type="ECO:0000313" key="2">
    <source>
        <dbReference type="Proteomes" id="UP001295684"/>
    </source>
</evidence>